<evidence type="ECO:0000313" key="3">
    <source>
        <dbReference type="Proteomes" id="UP000319859"/>
    </source>
</evidence>
<dbReference type="EMBL" id="VITN01000002">
    <property type="protein sequence ID" value="TWB23363.1"/>
    <property type="molecule type" value="Genomic_DNA"/>
</dbReference>
<dbReference type="OrthoDB" id="7366616at2"/>
<evidence type="ECO:0000256" key="1">
    <source>
        <dbReference type="SAM" id="MobiDB-lite"/>
    </source>
</evidence>
<proteinExistence type="predicted"/>
<accession>A0A560FP20</accession>
<dbReference type="Proteomes" id="UP000319859">
    <property type="component" value="Unassembled WGS sequence"/>
</dbReference>
<name>A0A560FP20_9PROT</name>
<dbReference type="AlphaFoldDB" id="A0A560FP20"/>
<feature type="region of interest" description="Disordered" evidence="1">
    <location>
        <begin position="46"/>
        <end position="80"/>
    </location>
</feature>
<protein>
    <recommendedName>
        <fullName evidence="4">ROS/MUCR transcriptional regulator protein</fullName>
    </recommendedName>
</protein>
<evidence type="ECO:0008006" key="4">
    <source>
        <dbReference type="Google" id="ProtNLM"/>
    </source>
</evidence>
<comment type="caution">
    <text evidence="2">The sequence shown here is derived from an EMBL/GenBank/DDBJ whole genome shotgun (WGS) entry which is preliminary data.</text>
</comment>
<organism evidence="2 3">
    <name type="scientific">Nitrospirillum amazonense</name>
    <dbReference type="NCBI Taxonomy" id="28077"/>
    <lineage>
        <taxon>Bacteria</taxon>
        <taxon>Pseudomonadati</taxon>
        <taxon>Pseudomonadota</taxon>
        <taxon>Alphaproteobacteria</taxon>
        <taxon>Rhodospirillales</taxon>
        <taxon>Azospirillaceae</taxon>
        <taxon>Nitrospirillum</taxon>
    </lineage>
</organism>
<dbReference type="RefSeq" id="WP_145748585.1">
    <property type="nucleotide sequence ID" value="NZ_VITN01000002.1"/>
</dbReference>
<reference evidence="2 3" key="1">
    <citation type="submission" date="2019-06" db="EMBL/GenBank/DDBJ databases">
        <title>Genomic Encyclopedia of Type Strains, Phase IV (KMG-V): Genome sequencing to study the core and pangenomes of soil and plant-associated prokaryotes.</title>
        <authorList>
            <person name="Whitman W."/>
        </authorList>
    </citation>
    <scope>NUCLEOTIDE SEQUENCE [LARGE SCALE GENOMIC DNA]</scope>
    <source>
        <strain evidence="2 3">BR 11880</strain>
    </source>
</reference>
<sequence>MNDRLRPELRELAVKIATSYARSNPVSVEALPSVIVMAYQGLEACIAPPPPPPPEPVKRGRRSAKAAPKATGRGRKAASR</sequence>
<gene>
    <name evidence="2" type="ORF">FBZ89_102116</name>
</gene>
<evidence type="ECO:0000313" key="2">
    <source>
        <dbReference type="EMBL" id="TWB23363.1"/>
    </source>
</evidence>